<evidence type="ECO:0000313" key="2">
    <source>
        <dbReference type="EMBL" id="RDX53374.1"/>
    </source>
</evidence>
<gene>
    <name evidence="2" type="ORF">OH76DRAFT_1479825</name>
</gene>
<evidence type="ECO:0000256" key="1">
    <source>
        <dbReference type="SAM" id="MobiDB-lite"/>
    </source>
</evidence>
<feature type="region of interest" description="Disordered" evidence="1">
    <location>
        <begin position="929"/>
        <end position="1034"/>
    </location>
</feature>
<protein>
    <submittedName>
        <fullName evidence="2">Uncharacterized protein</fullName>
    </submittedName>
</protein>
<reference evidence="2 3" key="1">
    <citation type="journal article" date="2018" name="Biotechnol. Biofuels">
        <title>Integrative visual omics of the white-rot fungus Polyporus brumalis exposes the biotechnological potential of its oxidative enzymes for delignifying raw plant biomass.</title>
        <authorList>
            <person name="Miyauchi S."/>
            <person name="Rancon A."/>
            <person name="Drula E."/>
            <person name="Hage H."/>
            <person name="Chaduli D."/>
            <person name="Favel A."/>
            <person name="Grisel S."/>
            <person name="Henrissat B."/>
            <person name="Herpoel-Gimbert I."/>
            <person name="Ruiz-Duenas F.J."/>
            <person name="Chevret D."/>
            <person name="Hainaut M."/>
            <person name="Lin J."/>
            <person name="Wang M."/>
            <person name="Pangilinan J."/>
            <person name="Lipzen A."/>
            <person name="Lesage-Meessen L."/>
            <person name="Navarro D."/>
            <person name="Riley R."/>
            <person name="Grigoriev I.V."/>
            <person name="Zhou S."/>
            <person name="Raouche S."/>
            <person name="Rosso M.N."/>
        </authorList>
    </citation>
    <scope>NUCLEOTIDE SEQUENCE [LARGE SCALE GENOMIC DNA]</scope>
    <source>
        <strain evidence="2 3">BRFM 1820</strain>
    </source>
</reference>
<dbReference type="OrthoDB" id="5429442at2759"/>
<keyword evidence="3" id="KW-1185">Reference proteome</keyword>
<dbReference type="EMBL" id="KZ857387">
    <property type="protein sequence ID" value="RDX53374.1"/>
    <property type="molecule type" value="Genomic_DNA"/>
</dbReference>
<proteinExistence type="predicted"/>
<feature type="compositionally biased region" description="Pro residues" evidence="1">
    <location>
        <begin position="972"/>
        <end position="993"/>
    </location>
</feature>
<dbReference type="STRING" id="139420.A0A371DLG8"/>
<sequence>MSLLHSSAFDALNARLALRYLRWQLSAGHEAANELYSTYQSIDITKVSEEERIAYAWAVYSTKPRGNDPSNVLRFNFSAPTIRFLCDHDALLELNVTTLAQGENEASVATNWSIAYRVTTEWRAIVGNDSKVGEHESRIRMLVFDFEQAVPVRMPPDSWFNDNHVERHLSTYLRNLQYGGRHVLFVPPEFDAFTLYSPIYFSLSDPADEHGKAPEYPLSDINGYTADMIDHYLSLLWYTCSFIARERKDTQAIWRASLAEFRTWKHRDYSSDWHACLKFGAARVEILCSREVVLHFPLSAVTFYQKDELLEDEFAERDTPDYTDWTIAVVVKVIANAAGVRVDAASGRCSFRYSQFTTAPKAEHEQARRALVAFFSEQYINIVGKSRLRYLFYRLQEEHIRAGWGAFEESDGSWWMLERNVRFGRATILDSTIRETKMCGFDVVVAVSQNSINMHLRNGIQAIRDFFPRWESEDLVMDVKSVTVRLRDQCKAILLVNIVDGHMNALLNSDFGLDKETTPVQFGSCSIAFEVDLLEKNYNVPNKGFSMSEIYLDVENAELSAAGTDFTLDFYHGDGGGKVRNTLIDLVLKTYLKSLKDNDVHIVARVPVYGLHSSSFYKMTSMAYFTYAPGSNFDDADGELSEGRSEAMLFVVGMTGKHALPPLEMFVPSHRWIVNASSSFSQGTFAVAGQTFNMRLNALLANINKITTLACTNARSKSATVEDMVQQWATYSEYQDRPCAWSPIGHADADRYEWKYIQKWQFHEEGTQAIVRGDYSITCSTENLLELPDITLLSNGSLEFRMSGAIKLRIASTANDHSWSTESTATWEATVSVKTTGQGAVKVEIADTVTHPPPKIAGFRRTSASMPDAYKILQAHLPTKAQFREALKELQDLEGPWEYYWPGGPDTFTLCSPTFNADGDLLFELRRSSHTMSRQQRQFSRNASGGRPADVPETKRPVANGAGNTEPRQTAPVPPPTAPVPPPTAPVPPPAAPAAPSTTPAAPTTTPATPPQGSRSQVGRRGTRPTATGVLGLS</sequence>
<name>A0A371DLG8_9APHY</name>
<evidence type="ECO:0000313" key="3">
    <source>
        <dbReference type="Proteomes" id="UP000256964"/>
    </source>
</evidence>
<dbReference type="AlphaFoldDB" id="A0A371DLG8"/>
<organism evidence="2 3">
    <name type="scientific">Lentinus brumalis</name>
    <dbReference type="NCBI Taxonomy" id="2498619"/>
    <lineage>
        <taxon>Eukaryota</taxon>
        <taxon>Fungi</taxon>
        <taxon>Dikarya</taxon>
        <taxon>Basidiomycota</taxon>
        <taxon>Agaricomycotina</taxon>
        <taxon>Agaricomycetes</taxon>
        <taxon>Polyporales</taxon>
        <taxon>Polyporaceae</taxon>
        <taxon>Lentinus</taxon>
    </lineage>
</organism>
<accession>A0A371DLG8</accession>
<feature type="compositionally biased region" description="Low complexity" evidence="1">
    <location>
        <begin position="994"/>
        <end position="1007"/>
    </location>
</feature>
<dbReference type="Proteomes" id="UP000256964">
    <property type="component" value="Unassembled WGS sequence"/>
</dbReference>
<feature type="compositionally biased region" description="Polar residues" evidence="1">
    <location>
        <begin position="930"/>
        <end position="943"/>
    </location>
</feature>